<dbReference type="SUPFAM" id="SSF56731">
    <property type="entry name" value="DNA primase core"/>
    <property type="match status" value="1"/>
</dbReference>
<dbReference type="InterPro" id="IPR036977">
    <property type="entry name" value="DNA_primase_Znf_CHC2"/>
</dbReference>
<reference evidence="1" key="2">
    <citation type="submission" date="2024-06" db="EMBL/GenBank/DDBJ databases">
        <authorList>
            <person name="Sakai Y."/>
            <person name="Fujii T."/>
        </authorList>
    </citation>
    <scope>NUCLEOTIDE SEQUENCE</scope>
    <source>
        <strain evidence="1">M701</strain>
        <plasmid evidence="1">pM7012</plasmid>
    </source>
</reference>
<dbReference type="Gene3D" id="3.40.1360.10">
    <property type="match status" value="1"/>
</dbReference>
<reference evidence="1" key="1">
    <citation type="journal article" date="2014" name="Microbiology">
        <title>A 2,4-dichlorophenoxyacetic acid degradation plasmid pM7012 discloses distribution of an unclassified megaplasmid group across bacterial species.</title>
        <authorList>
            <person name="Sakai Y."/>
            <person name="Ogawa N."/>
            <person name="Shimomura Y."/>
            <person name="Fujii T."/>
        </authorList>
    </citation>
    <scope>NUCLEOTIDE SEQUENCE</scope>
    <source>
        <strain evidence="1">M701</strain>
    </source>
</reference>
<dbReference type="Gene3D" id="3.90.580.10">
    <property type="entry name" value="Zinc finger, CHC2-type domain"/>
    <property type="match status" value="1"/>
</dbReference>
<keyword evidence="1" id="KW-0614">Plasmid</keyword>
<dbReference type="Pfam" id="PF13155">
    <property type="entry name" value="Toprim_2"/>
    <property type="match status" value="1"/>
</dbReference>
<dbReference type="GO" id="GO:0008270">
    <property type="term" value="F:zinc ion binding"/>
    <property type="evidence" value="ECO:0007669"/>
    <property type="project" value="InterPro"/>
</dbReference>
<dbReference type="RefSeq" id="WP_023842782.1">
    <property type="nucleotide sequence ID" value="NC_022995.1"/>
</dbReference>
<geneLocation type="plasmid" evidence="1">
    <name>pM7012</name>
</geneLocation>
<dbReference type="CDD" id="cd01029">
    <property type="entry name" value="TOPRIM_primases"/>
    <property type="match status" value="1"/>
</dbReference>
<proteinExistence type="predicted"/>
<dbReference type="GO" id="GO:0003677">
    <property type="term" value="F:DNA binding"/>
    <property type="evidence" value="ECO:0007669"/>
    <property type="project" value="InterPro"/>
</dbReference>
<organism evidence="1">
    <name type="scientific">Burkholderia sp. M701</name>
    <dbReference type="NCBI Taxonomy" id="326454"/>
    <lineage>
        <taxon>Bacteria</taxon>
        <taxon>Pseudomonadati</taxon>
        <taxon>Pseudomonadota</taxon>
        <taxon>Betaproteobacteria</taxon>
        <taxon>Burkholderiales</taxon>
        <taxon>Burkholderiaceae</taxon>
        <taxon>Burkholderia</taxon>
    </lineage>
</organism>
<sequence>MSQSTHKKTVDFAEVRRKVPLTWFFEHVLGADPKPASGSIRYSICPCPECGASSKNSVKISVKDDKWNCFVCKEHGDVIEAAARYWGMPLSEAAVQLVGADADIIRTHTPPKPKPAVQRDDTALGEVISKLVAALPEPSQEGLDYLCGVRRIPEHIVREACKKGMVLTLPSNPMVAKDFLCDHIGRDLMVQAGLWKPDGKAPAAAFRPLLLVSSNLMSVEFRYLRPIKDGEVKMLRAGTIFPWGWRGETGRVLITEGCIDLLSAVALGTKRSVLGLPGCENWKPEWFSKFRGWDVMVAFDNDGPGRMAFEKLQPVLLQAVGREISRYEHKPGVKDLNEELQQHDLSVAT</sequence>
<dbReference type="AlphaFoldDB" id="V5YPB4"/>
<accession>V5YPB4</accession>
<dbReference type="EMBL" id="AB853026">
    <property type="protein sequence ID" value="BAO19242.1"/>
    <property type="molecule type" value="Genomic_DNA"/>
</dbReference>
<name>V5YPB4_9BURK</name>
<evidence type="ECO:0000313" key="1">
    <source>
        <dbReference type="EMBL" id="BAO19242.1"/>
    </source>
</evidence>
<dbReference type="GO" id="GO:0006260">
    <property type="term" value="P:DNA replication"/>
    <property type="evidence" value="ECO:0007669"/>
    <property type="project" value="InterPro"/>
</dbReference>
<dbReference type="SUPFAM" id="SSF57783">
    <property type="entry name" value="Zinc beta-ribbon"/>
    <property type="match status" value="1"/>
</dbReference>
<dbReference type="InterPro" id="IPR034154">
    <property type="entry name" value="TOPRIM_DnaG/twinkle"/>
</dbReference>
<protein>
    <submittedName>
        <fullName evidence="1">DNA primase</fullName>
    </submittedName>
</protein>